<accession>A0A0S6VSY5</accession>
<proteinExistence type="predicted"/>
<protein>
    <submittedName>
        <fullName evidence="1">Uncharacterized protein</fullName>
    </submittedName>
</protein>
<dbReference type="Proteomes" id="UP000030700">
    <property type="component" value="Unassembled WGS sequence"/>
</dbReference>
<reference evidence="1" key="1">
    <citation type="journal article" date="2015" name="PeerJ">
        <title>First genomic representation of candidate bacterial phylum KSB3 points to enhanced environmental sensing as a trigger of wastewater bulking.</title>
        <authorList>
            <person name="Sekiguchi Y."/>
            <person name="Ohashi A."/>
            <person name="Parks D.H."/>
            <person name="Yamauchi T."/>
            <person name="Tyson G.W."/>
            <person name="Hugenholtz P."/>
        </authorList>
    </citation>
    <scope>NUCLEOTIDE SEQUENCE [LARGE SCALE GENOMIC DNA]</scope>
</reference>
<evidence type="ECO:0000313" key="2">
    <source>
        <dbReference type="Proteomes" id="UP000030700"/>
    </source>
</evidence>
<sequence length="60" mass="7052">MALAQKEKERIFDLLDNMPDAQRAIVLATFETFVSWLKGEGFYQEENVLQSLWARIKSKF</sequence>
<evidence type="ECO:0000313" key="1">
    <source>
        <dbReference type="EMBL" id="GAK50616.1"/>
    </source>
</evidence>
<name>A0A0S6VSY5_9BACT</name>
<keyword evidence="2" id="KW-1185">Reference proteome</keyword>
<dbReference type="HOGENOM" id="CLU_206549_0_0_0"/>
<dbReference type="AlphaFoldDB" id="A0A0S6VSY5"/>
<organism evidence="1">
    <name type="scientific">Candidatus Moduliflexus flocculans</name>
    <dbReference type="NCBI Taxonomy" id="1499966"/>
    <lineage>
        <taxon>Bacteria</taxon>
        <taxon>Candidatus Moduliflexota</taxon>
        <taxon>Candidatus Moduliflexia</taxon>
        <taxon>Candidatus Moduliflexales</taxon>
        <taxon>Candidatus Moduliflexaceae</taxon>
    </lineage>
</organism>
<gene>
    <name evidence="1" type="ORF">U14_01849</name>
</gene>
<dbReference type="EMBL" id="DF820456">
    <property type="protein sequence ID" value="GAK50616.1"/>
    <property type="molecule type" value="Genomic_DNA"/>
</dbReference>